<evidence type="ECO:0000256" key="4">
    <source>
        <dbReference type="ARBA" id="ARBA00022989"/>
    </source>
</evidence>
<feature type="domain" description="ABC3 transporter permease C-terminal" evidence="7">
    <location>
        <begin position="61"/>
        <end position="179"/>
    </location>
</feature>
<comment type="similarity">
    <text evidence="6">Belongs to the ABC-4 integral membrane protein family.</text>
</comment>
<keyword evidence="4 6" id="KW-1133">Transmembrane helix</keyword>
<dbReference type="PANTHER" id="PTHR46795:SF3">
    <property type="entry name" value="ABC TRANSPORTER PERMEASE"/>
    <property type="match status" value="1"/>
</dbReference>
<gene>
    <name evidence="8" type="ORF">SAMN05216179_2826</name>
</gene>
<keyword evidence="3 6" id="KW-0812">Transmembrane</keyword>
<dbReference type="InterPro" id="IPR052536">
    <property type="entry name" value="ABC-4_Integral_Memb_Prot"/>
</dbReference>
<keyword evidence="5 6" id="KW-0472">Membrane</keyword>
<keyword evidence="2 6" id="KW-1003">Cell membrane</keyword>
<keyword evidence="6" id="KW-0813">Transport</keyword>
<feature type="transmembrane region" description="Helical" evidence="6">
    <location>
        <begin position="54"/>
        <end position="82"/>
    </location>
</feature>
<evidence type="ECO:0000313" key="8">
    <source>
        <dbReference type="EMBL" id="SHN26191.1"/>
    </source>
</evidence>
<evidence type="ECO:0000256" key="3">
    <source>
        <dbReference type="ARBA" id="ARBA00022692"/>
    </source>
</evidence>
<dbReference type="PANTHER" id="PTHR46795">
    <property type="entry name" value="ABC TRANSPORTER PERMEASE-RELATED-RELATED"/>
    <property type="match status" value="1"/>
</dbReference>
<feature type="transmembrane region" description="Helical" evidence="6">
    <location>
        <begin position="501"/>
        <end position="524"/>
    </location>
</feature>
<dbReference type="AlphaFoldDB" id="A0A1M7Q7A0"/>
<dbReference type="Pfam" id="PF02687">
    <property type="entry name" value="FtsX"/>
    <property type="match status" value="1"/>
</dbReference>
<feature type="transmembrane region" description="Helical" evidence="6">
    <location>
        <begin position="197"/>
        <end position="218"/>
    </location>
</feature>
<feature type="transmembrane region" description="Helical" evidence="6">
    <location>
        <begin position="17"/>
        <end position="34"/>
    </location>
</feature>
<dbReference type="PIRSF" id="PIRSF018968">
    <property type="entry name" value="ABC_permease_BceB"/>
    <property type="match status" value="1"/>
</dbReference>
<organism evidence="8 9">
    <name type="scientific">Gracilibacillus kekensis</name>
    <dbReference type="NCBI Taxonomy" id="1027249"/>
    <lineage>
        <taxon>Bacteria</taxon>
        <taxon>Bacillati</taxon>
        <taxon>Bacillota</taxon>
        <taxon>Bacilli</taxon>
        <taxon>Bacillales</taxon>
        <taxon>Bacillaceae</taxon>
        <taxon>Gracilibacillus</taxon>
    </lineage>
</organism>
<protein>
    <submittedName>
        <fullName evidence="8">Putative ABC transport system permease protein</fullName>
    </submittedName>
</protein>
<evidence type="ECO:0000313" key="9">
    <source>
        <dbReference type="Proteomes" id="UP000184184"/>
    </source>
</evidence>
<dbReference type="Proteomes" id="UP000184184">
    <property type="component" value="Unassembled WGS sequence"/>
</dbReference>
<feature type="transmembrane region" description="Helical" evidence="6">
    <location>
        <begin position="224"/>
        <end position="252"/>
    </location>
</feature>
<dbReference type="GO" id="GO:0005886">
    <property type="term" value="C:plasma membrane"/>
    <property type="evidence" value="ECO:0007669"/>
    <property type="project" value="UniProtKB-SubCell"/>
</dbReference>
<accession>A0A1M7Q7A0</accession>
<feature type="transmembrane region" description="Helical" evidence="6">
    <location>
        <begin position="284"/>
        <end position="306"/>
    </location>
</feature>
<keyword evidence="9" id="KW-1185">Reference proteome</keyword>
<sequence>MLVKLLSSSMKKMWKDYLVLLFGLTISIAIFYMFETLAQNQAFLEANALISSIVFVFHVGTFILALVTIFYIFYATSFILSLRQKELGMYMTLGAKKGKVTQMMFLETLIIGIFSLIIGLVFGVGLSEGIARLLMSRLDFSGEGFEAFYPSSLVTTILFYFVLFLLTAIVNAIRVARKSVLELLHADQKADTKTIKGWKTFLGTLIAIVLITVGYVAMINMGDLAHLGVLIAAATVTPGTYFFFMAMLPFLIKRIKAIRSINEKGLNSFTYAQLNFRVSQLTKVLGTVTMLIALGLGAMTAGLSFYHNTEIHSSLMHGYDIKVHQPTEDELAEMKNWELEERNLYSYRVTDDGVYFSKHDLQANPPVIKEIGGNLEELSKEVRLTDDLTAPVYTDEETDDAESIPEQWQTALRTELMANFYLFGDRTLYILDQEKFEEINASTQTVLIGKVDNFTDYTDTLAKIDERHHQLAIDYTGEDPTMIGSKYESYTSLKSLANGTIFMGLFLGVAFLMMMASVLMFKLLSSATADIERYQMLRKIGVRQAKLKISIYKELFLVFLFPGLIGLVHVLIGMEMFSFILIEPYTKLWIPISLFLVIYGLYYWLTVKMYQRIVLPKD</sequence>
<feature type="transmembrane region" description="Helical" evidence="6">
    <location>
        <begin position="588"/>
        <end position="605"/>
    </location>
</feature>
<evidence type="ECO:0000259" key="7">
    <source>
        <dbReference type="Pfam" id="PF02687"/>
    </source>
</evidence>
<dbReference type="InterPro" id="IPR027022">
    <property type="entry name" value="ABC_permease_BceB-typ"/>
</dbReference>
<proteinExistence type="inferred from homology"/>
<feature type="transmembrane region" description="Helical" evidence="6">
    <location>
        <begin position="147"/>
        <end position="176"/>
    </location>
</feature>
<feature type="transmembrane region" description="Helical" evidence="6">
    <location>
        <begin position="103"/>
        <end position="127"/>
    </location>
</feature>
<name>A0A1M7Q7A0_9BACI</name>
<comment type="subcellular location">
    <subcellularLocation>
        <location evidence="1 6">Cell membrane</location>
        <topology evidence="1 6">Multi-pass membrane protein</topology>
    </subcellularLocation>
</comment>
<dbReference type="RefSeq" id="WP_073202506.1">
    <property type="nucleotide sequence ID" value="NZ_FRCZ01000006.1"/>
</dbReference>
<dbReference type="EMBL" id="FRCZ01000006">
    <property type="protein sequence ID" value="SHN26191.1"/>
    <property type="molecule type" value="Genomic_DNA"/>
</dbReference>
<dbReference type="InterPro" id="IPR003838">
    <property type="entry name" value="ABC3_permease_C"/>
</dbReference>
<dbReference type="GO" id="GO:0055085">
    <property type="term" value="P:transmembrane transport"/>
    <property type="evidence" value="ECO:0007669"/>
    <property type="project" value="UniProtKB-UniRule"/>
</dbReference>
<feature type="transmembrane region" description="Helical" evidence="6">
    <location>
        <begin position="555"/>
        <end position="582"/>
    </location>
</feature>
<evidence type="ECO:0000256" key="2">
    <source>
        <dbReference type="ARBA" id="ARBA00022475"/>
    </source>
</evidence>
<evidence type="ECO:0000256" key="1">
    <source>
        <dbReference type="ARBA" id="ARBA00004651"/>
    </source>
</evidence>
<dbReference type="STRING" id="1027249.SAMN05216179_2826"/>
<evidence type="ECO:0000256" key="5">
    <source>
        <dbReference type="ARBA" id="ARBA00023136"/>
    </source>
</evidence>
<evidence type="ECO:0000256" key="6">
    <source>
        <dbReference type="PIRNR" id="PIRNR018968"/>
    </source>
</evidence>
<dbReference type="OrthoDB" id="1705903at2"/>
<reference evidence="8 9" key="1">
    <citation type="submission" date="2016-11" db="EMBL/GenBank/DDBJ databases">
        <authorList>
            <person name="Jaros S."/>
            <person name="Januszkiewicz K."/>
            <person name="Wedrychowicz H."/>
        </authorList>
    </citation>
    <scope>NUCLEOTIDE SEQUENCE [LARGE SCALE GENOMIC DNA]</scope>
    <source>
        <strain evidence="8 9">CGMCC 1.10681</strain>
    </source>
</reference>